<dbReference type="EMBL" id="JAMGBE010000002">
    <property type="protein sequence ID" value="MCL6729748.1"/>
    <property type="molecule type" value="Genomic_DNA"/>
</dbReference>
<evidence type="ECO:0000313" key="2">
    <source>
        <dbReference type="Proteomes" id="UP001165342"/>
    </source>
</evidence>
<dbReference type="Proteomes" id="UP001165342">
    <property type="component" value="Unassembled WGS sequence"/>
</dbReference>
<organism evidence="1 2">
    <name type="scientific">Sphingomonas hankyongi</name>
    <dbReference type="NCBI Taxonomy" id="2908209"/>
    <lineage>
        <taxon>Bacteria</taxon>
        <taxon>Pseudomonadati</taxon>
        <taxon>Pseudomonadota</taxon>
        <taxon>Alphaproteobacteria</taxon>
        <taxon>Sphingomonadales</taxon>
        <taxon>Sphingomonadaceae</taxon>
        <taxon>Sphingomonas</taxon>
    </lineage>
</organism>
<dbReference type="RefSeq" id="WP_249831223.1">
    <property type="nucleotide sequence ID" value="NZ_JAMGBE010000002.1"/>
</dbReference>
<proteinExistence type="predicted"/>
<keyword evidence="2" id="KW-1185">Reference proteome</keyword>
<protein>
    <submittedName>
        <fullName evidence="1">Uncharacterized protein</fullName>
    </submittedName>
</protein>
<sequence>MSDPNASQEAQIEDASAKLSEGLKTCRSVVENYRSMIGGRQAANDFERTAAANDDISITGEEPDESDSIPL</sequence>
<comment type="caution">
    <text evidence="1">The sequence shown here is derived from an EMBL/GenBank/DDBJ whole genome shotgun (WGS) entry which is preliminary data.</text>
</comment>
<evidence type="ECO:0000313" key="1">
    <source>
        <dbReference type="EMBL" id="MCL6729748.1"/>
    </source>
</evidence>
<name>A0ABT0S259_9SPHN</name>
<reference evidence="1" key="1">
    <citation type="submission" date="2022-05" db="EMBL/GenBank/DDBJ databases">
        <authorList>
            <person name="Jo J.-H."/>
            <person name="Im W.-T."/>
        </authorList>
    </citation>
    <scope>NUCLEOTIDE SEQUENCE</scope>
    <source>
        <strain evidence="1">SE220</strain>
    </source>
</reference>
<gene>
    <name evidence="1" type="ORF">LZ538_06725</name>
</gene>
<accession>A0ABT0S259</accession>